<evidence type="ECO:0000313" key="2">
    <source>
        <dbReference type="EMBL" id="AEI37071.1"/>
    </source>
</evidence>
<dbReference type="STRING" id="579138.Zymop_0167"/>
<evidence type="ECO:0008006" key="4">
    <source>
        <dbReference type="Google" id="ProtNLM"/>
    </source>
</evidence>
<sequence>MKPVTRYYLALTACLFGIGATTTEAIAAENQCMTHAEAQALMETALPGLLHGANMQCSSVLGEQAYMVKQEAVLSERFRRESAPDWPKAKLALDRLAGNAVADMGDDGKRTAIESMVAETVSQKMKPQSCGLINSLLPSIADQSANRISDISVLAFTLVKKVGKVGPILPFDICSGD</sequence>
<feature type="chain" id="PRO_5003370053" description="Secreted protein" evidence="1">
    <location>
        <begin position="28"/>
        <end position="177"/>
    </location>
</feature>
<protein>
    <recommendedName>
        <fullName evidence="4">Secreted protein</fullName>
    </recommendedName>
</protein>
<evidence type="ECO:0000256" key="1">
    <source>
        <dbReference type="SAM" id="SignalP"/>
    </source>
</evidence>
<dbReference type="Proteomes" id="UP000000491">
    <property type="component" value="Chromosome"/>
</dbReference>
<dbReference type="AlphaFoldDB" id="F8ETR1"/>
<evidence type="ECO:0000313" key="3">
    <source>
        <dbReference type="Proteomes" id="UP000000491"/>
    </source>
</evidence>
<feature type="signal peptide" evidence="1">
    <location>
        <begin position="1"/>
        <end position="27"/>
    </location>
</feature>
<dbReference type="HOGENOM" id="CLU_1517367_0_0_5"/>
<dbReference type="RefSeq" id="WP_013933471.1">
    <property type="nucleotide sequence ID" value="NC_015709.1"/>
</dbReference>
<keyword evidence="1" id="KW-0732">Signal</keyword>
<organism evidence="2 3">
    <name type="scientific">Zymomonas mobilis subsp. pomaceae (strain ATCC 29192 / DSM 22645 / JCM 10191 / CCUG 17912 / NBRC 13757 / NCIMB 11200 / NRRL B-4491 / Barker I)</name>
    <dbReference type="NCBI Taxonomy" id="579138"/>
    <lineage>
        <taxon>Bacteria</taxon>
        <taxon>Pseudomonadati</taxon>
        <taxon>Pseudomonadota</taxon>
        <taxon>Alphaproteobacteria</taxon>
        <taxon>Sphingomonadales</taxon>
        <taxon>Zymomonadaceae</taxon>
        <taxon>Zymomonas</taxon>
    </lineage>
</organism>
<dbReference type="PATRIC" id="fig|579138.3.peg.182"/>
<accession>F8ETR1</accession>
<dbReference type="KEGG" id="zmp:Zymop_0167"/>
<name>F8ETR1_ZYMMT</name>
<gene>
    <name evidence="2" type="ordered locus">Zymop_0167</name>
</gene>
<dbReference type="EMBL" id="CP002865">
    <property type="protein sequence ID" value="AEI37071.1"/>
    <property type="molecule type" value="Genomic_DNA"/>
</dbReference>
<proteinExistence type="predicted"/>
<reference evidence="2 3" key="1">
    <citation type="journal article" date="2011" name="J. Bacteriol.">
        <title>Genome sequence of the ethanol-producing Zymomonas mobilis subsp. pomaceae lectotype strain ATCC 29192.</title>
        <authorList>
            <person name="Kouvelis V.N."/>
            <person name="Davenport K.W."/>
            <person name="Brettin T.S."/>
            <person name="Bruce D."/>
            <person name="Detter C."/>
            <person name="Han C.S."/>
            <person name="Nolan M."/>
            <person name="Tapia R."/>
            <person name="Damoulaki A."/>
            <person name="Kyrpides N.C."/>
            <person name="Typas M.A."/>
            <person name="Pappas K.M."/>
        </authorList>
    </citation>
    <scope>NUCLEOTIDE SEQUENCE [LARGE SCALE GENOMIC DNA]</scope>
    <source>
        <strain evidence="3">ATCC 29192 / DSM 22645 / JCM 10191 / CCUG 17912 / NBRC 13757 / NCIMB 11200 / NRRL B-4491 / Barker I</strain>
    </source>
</reference>